<gene>
    <name evidence="2" type="ORF">SAMN05661099_3521</name>
</gene>
<dbReference type="STRING" id="572036.SAMN05661099_3521"/>
<proteinExistence type="predicted"/>
<protein>
    <recommendedName>
        <fullName evidence="4">DUF4369 domain-containing protein</fullName>
    </recommendedName>
</protein>
<dbReference type="EMBL" id="FUYR01000006">
    <property type="protein sequence ID" value="SKB92480.1"/>
    <property type="molecule type" value="Genomic_DNA"/>
</dbReference>
<accession>A0A1T5F8M8</accession>
<evidence type="ECO:0008006" key="4">
    <source>
        <dbReference type="Google" id="ProtNLM"/>
    </source>
</evidence>
<dbReference type="AlphaFoldDB" id="A0A1T5F8M8"/>
<organism evidence="2 3">
    <name type="scientific">Daejeonella lutea</name>
    <dbReference type="NCBI Taxonomy" id="572036"/>
    <lineage>
        <taxon>Bacteria</taxon>
        <taxon>Pseudomonadati</taxon>
        <taxon>Bacteroidota</taxon>
        <taxon>Sphingobacteriia</taxon>
        <taxon>Sphingobacteriales</taxon>
        <taxon>Sphingobacteriaceae</taxon>
        <taxon>Daejeonella</taxon>
    </lineage>
</organism>
<name>A0A1T5F8M8_9SPHI</name>
<keyword evidence="1" id="KW-0732">Signal</keyword>
<keyword evidence="3" id="KW-1185">Reference proteome</keyword>
<sequence length="120" mass="13876">MYWNNLRLTHTLILFIAFCQLAQAQTNTLSGDTVLIRKRTSKFALTNMFNTGSMYYFTGVVSDSKPSFDMRLVYDNTRGNWGALLFKSFELTEHNGPFNYALVVLNKRYFIGSRILITPR</sequence>
<evidence type="ECO:0000313" key="2">
    <source>
        <dbReference type="EMBL" id="SKB92480.1"/>
    </source>
</evidence>
<feature type="chain" id="PRO_5012301398" description="DUF4369 domain-containing protein" evidence="1">
    <location>
        <begin position="25"/>
        <end position="120"/>
    </location>
</feature>
<feature type="signal peptide" evidence="1">
    <location>
        <begin position="1"/>
        <end position="24"/>
    </location>
</feature>
<evidence type="ECO:0000256" key="1">
    <source>
        <dbReference type="SAM" id="SignalP"/>
    </source>
</evidence>
<evidence type="ECO:0000313" key="3">
    <source>
        <dbReference type="Proteomes" id="UP000189981"/>
    </source>
</evidence>
<dbReference type="Proteomes" id="UP000189981">
    <property type="component" value="Unassembled WGS sequence"/>
</dbReference>
<reference evidence="3" key="1">
    <citation type="submission" date="2017-02" db="EMBL/GenBank/DDBJ databases">
        <authorList>
            <person name="Varghese N."/>
            <person name="Submissions S."/>
        </authorList>
    </citation>
    <scope>NUCLEOTIDE SEQUENCE [LARGE SCALE GENOMIC DNA]</scope>
    <source>
        <strain evidence="3">DSM 22385</strain>
    </source>
</reference>